<accession>C1DMH3</accession>
<proteinExistence type="inferred from homology"/>
<dbReference type="GO" id="GO:0006885">
    <property type="term" value="P:regulation of pH"/>
    <property type="evidence" value="ECO:0007669"/>
    <property type="project" value="UniProtKB-UniRule"/>
</dbReference>
<feature type="transmembrane region" description="Helical" evidence="7">
    <location>
        <begin position="320"/>
        <end position="340"/>
    </location>
</feature>
<dbReference type="EMBL" id="CP001157">
    <property type="protein sequence ID" value="ACO81250.1"/>
    <property type="molecule type" value="Genomic_DNA"/>
</dbReference>
<dbReference type="EnsemblBacteria" id="ACO81250">
    <property type="protein sequence ID" value="ACO81250"/>
    <property type="gene ID" value="Avin_51740"/>
</dbReference>
<evidence type="ECO:0000313" key="9">
    <source>
        <dbReference type="Proteomes" id="UP000002424"/>
    </source>
</evidence>
<keyword evidence="7" id="KW-0997">Cell inner membrane</keyword>
<feature type="transmembrane region" description="Helical" evidence="7">
    <location>
        <begin position="346"/>
        <end position="371"/>
    </location>
</feature>
<keyword evidence="7" id="KW-0406">Ion transport</keyword>
<organism evidence="8 9">
    <name type="scientific">Azotobacter vinelandii (strain DJ / ATCC BAA-1303)</name>
    <dbReference type="NCBI Taxonomy" id="322710"/>
    <lineage>
        <taxon>Bacteria</taxon>
        <taxon>Pseudomonadati</taxon>
        <taxon>Pseudomonadota</taxon>
        <taxon>Gammaproteobacteria</taxon>
        <taxon>Pseudomonadales</taxon>
        <taxon>Pseudomonadaceae</taxon>
        <taxon>Azotobacter</taxon>
    </lineage>
</organism>
<reference evidence="8 9" key="1">
    <citation type="journal article" date="2009" name="J. Bacteriol.">
        <title>Genome sequence of Azotobacter vinelandii, an obligate aerobe specialized to support diverse anaerobic metabolic processes.</title>
        <authorList>
            <person name="Setubal J.C."/>
            <person name="dos Santos P."/>
            <person name="Goldman B.S."/>
            <person name="Ertesvag H."/>
            <person name="Espin G."/>
            <person name="Rubio L.M."/>
            <person name="Valla S."/>
            <person name="Almeida N.F."/>
            <person name="Balasubramanian D."/>
            <person name="Cromes L."/>
            <person name="Curatti L."/>
            <person name="Du Z."/>
            <person name="Godsy E."/>
            <person name="Goodner B."/>
            <person name="Hellner-Burris K."/>
            <person name="Hernandez J.A."/>
            <person name="Houmiel K."/>
            <person name="Imperial J."/>
            <person name="Kennedy C."/>
            <person name="Larson T.J."/>
            <person name="Latreille P."/>
            <person name="Ligon L.S."/>
            <person name="Lu J."/>
            <person name="Maerk M."/>
            <person name="Miller N.M."/>
            <person name="Norton S."/>
            <person name="O'Carroll I.P."/>
            <person name="Paulsen I."/>
            <person name="Raulfs E.C."/>
            <person name="Roemer R."/>
            <person name="Rosser J."/>
            <person name="Segura D."/>
            <person name="Slater S."/>
            <person name="Stricklin S.L."/>
            <person name="Studholme D.J."/>
            <person name="Sun J."/>
            <person name="Viana C.J."/>
            <person name="Wallin E."/>
            <person name="Wang B."/>
            <person name="Wheeler C."/>
            <person name="Zhu H."/>
            <person name="Dean D.R."/>
            <person name="Dixon R."/>
            <person name="Wood D."/>
        </authorList>
    </citation>
    <scope>NUCLEOTIDE SEQUENCE [LARGE SCALE GENOMIC DNA]</scope>
    <source>
        <strain evidence="9">DJ / ATCC BAA-1303</strain>
    </source>
</reference>
<keyword evidence="9" id="KW-1185">Reference proteome</keyword>
<evidence type="ECO:0000256" key="7">
    <source>
        <dbReference type="HAMAP-Rule" id="MF_01844"/>
    </source>
</evidence>
<evidence type="ECO:0000256" key="3">
    <source>
        <dbReference type="ARBA" id="ARBA00022692"/>
    </source>
</evidence>
<feature type="transmembrane region" description="Helical" evidence="7">
    <location>
        <begin position="420"/>
        <end position="438"/>
    </location>
</feature>
<keyword evidence="7" id="KW-0050">Antiport</keyword>
<dbReference type="eggNOG" id="COG3004">
    <property type="taxonomic scope" value="Bacteria"/>
</dbReference>
<keyword evidence="4 7" id="KW-1133">Transmembrane helix</keyword>
<evidence type="ECO:0000256" key="1">
    <source>
        <dbReference type="ARBA" id="ARBA00004429"/>
    </source>
</evidence>
<name>C1DMH3_AZOVD</name>
<dbReference type="KEGG" id="avn:Avin_51740"/>
<keyword evidence="6 7" id="KW-0739">Sodium transport</keyword>
<dbReference type="STRING" id="322710.Avin_51740"/>
<feature type="transmembrane region" description="Helical" evidence="7">
    <location>
        <begin position="383"/>
        <end position="408"/>
    </location>
</feature>
<dbReference type="PANTHER" id="PTHR30341:SF0">
    <property type="entry name" value="NA(+)_H(+) ANTIPORTER NHAA"/>
    <property type="match status" value="1"/>
</dbReference>
<dbReference type="RefSeq" id="WP_012703603.1">
    <property type="nucleotide sequence ID" value="NC_012560.1"/>
</dbReference>
<dbReference type="Gene3D" id="1.20.1530.10">
    <property type="entry name" value="Na+/H+ antiporter like domain"/>
    <property type="match status" value="1"/>
</dbReference>
<keyword evidence="7" id="KW-0813">Transport</keyword>
<dbReference type="HAMAP" id="MF_01844">
    <property type="entry name" value="NhaA"/>
    <property type="match status" value="1"/>
</dbReference>
<evidence type="ECO:0000256" key="4">
    <source>
        <dbReference type="ARBA" id="ARBA00022989"/>
    </source>
</evidence>
<feature type="transmembrane region" description="Helical" evidence="7">
    <location>
        <begin position="171"/>
        <end position="193"/>
    </location>
</feature>
<sequence>MPEAPQEGSDFARLPHESVHRLTKPLAWFLRIEAVAAAVLLFFTIAAVGLANSPWAEAFLGVWETPLGLRVGSQEFVRSIKDWISDGLMTLFFFLVAVELKRELVLGELRHPRMAALSVSAALGGMAVPAALYLLLQSGQAGEAGWGAVMATDTAFVIGCLALLRSRIPQSLRIFMLSLAIVDDIGAILVVAIGYGHHLAWSALVAAAVGLVVVRLMAHVGIRSMPLYILAGISIWFAVDRSGIHATITGVVLGLMTPTGRWVSDERLYRILDRVVAHPAGNNNEGSGATQDRQSLRLAETAARETLAPAERIQIALHPWIAYCVMPLFAFANAGVPLSMGDLGDAVTVAVFVSFALGKPVGILAFTWLALRLGAVKPPELDWKLLVGGGILAGIGFTMALFISNLAFDKSLINQAKLGIFLASLFSAAAGLTLLFWVTRQKSRAL</sequence>
<dbReference type="InterPro" id="IPR023171">
    <property type="entry name" value="Na/H_antiporter_dom_sf"/>
</dbReference>
<dbReference type="OrthoDB" id="9808135at2"/>
<keyword evidence="7" id="KW-0915">Sodium</keyword>
<evidence type="ECO:0000256" key="2">
    <source>
        <dbReference type="ARBA" id="ARBA00022475"/>
    </source>
</evidence>
<feature type="transmembrane region" description="Helical" evidence="7">
    <location>
        <begin position="199"/>
        <end position="218"/>
    </location>
</feature>
<dbReference type="PANTHER" id="PTHR30341">
    <property type="entry name" value="SODIUM ION/PROTON ANTIPORTER NHAA-RELATED"/>
    <property type="match status" value="1"/>
</dbReference>
<dbReference type="GO" id="GO:0005886">
    <property type="term" value="C:plasma membrane"/>
    <property type="evidence" value="ECO:0007669"/>
    <property type="project" value="UniProtKB-SubCell"/>
</dbReference>
<dbReference type="HOGENOM" id="CLU_015803_1_2_6"/>
<comment type="subcellular location">
    <subcellularLocation>
        <location evidence="1 7">Cell inner membrane</location>
        <topology evidence="1 7">Multi-pass membrane protein</topology>
    </subcellularLocation>
</comment>
<keyword evidence="5 7" id="KW-0472">Membrane</keyword>
<dbReference type="Pfam" id="PF06965">
    <property type="entry name" value="Na_H_antiport_1"/>
    <property type="match status" value="1"/>
</dbReference>
<keyword evidence="3 7" id="KW-0812">Transmembrane</keyword>
<dbReference type="Proteomes" id="UP000002424">
    <property type="component" value="Chromosome"/>
</dbReference>
<comment type="catalytic activity">
    <reaction evidence="7">
        <text>Na(+)(in) + 2 H(+)(out) = Na(+)(out) + 2 H(+)(in)</text>
        <dbReference type="Rhea" id="RHEA:29251"/>
        <dbReference type="ChEBI" id="CHEBI:15378"/>
        <dbReference type="ChEBI" id="CHEBI:29101"/>
    </reaction>
</comment>
<feature type="transmembrane region" description="Helical" evidence="7">
    <location>
        <begin position="114"/>
        <end position="134"/>
    </location>
</feature>
<evidence type="ECO:0000256" key="5">
    <source>
        <dbReference type="ARBA" id="ARBA00023136"/>
    </source>
</evidence>
<dbReference type="InterPro" id="IPR004670">
    <property type="entry name" value="NhaA"/>
</dbReference>
<comment type="function">
    <text evidence="7">Na(+)/H(+) antiporter that extrudes sodium in exchange for external protons.</text>
</comment>
<evidence type="ECO:0000256" key="6">
    <source>
        <dbReference type="ARBA" id="ARBA00023201"/>
    </source>
</evidence>
<dbReference type="GeneID" id="88187993"/>
<keyword evidence="2 7" id="KW-1003">Cell membrane</keyword>
<gene>
    <name evidence="7 8" type="primary">nhaA</name>
    <name evidence="8" type="ordered locus">Avin_51740</name>
</gene>
<feature type="transmembrane region" description="Helical" evidence="7">
    <location>
        <begin position="28"/>
        <end position="51"/>
    </location>
</feature>
<feature type="transmembrane region" description="Helical" evidence="7">
    <location>
        <begin position="146"/>
        <end position="164"/>
    </location>
</feature>
<protein>
    <recommendedName>
        <fullName evidence="7">Na(+)/H(+) antiporter NhaA</fullName>
    </recommendedName>
    <alternativeName>
        <fullName evidence="7">Sodium/proton antiporter NhaA</fullName>
    </alternativeName>
</protein>
<dbReference type="NCBIfam" id="TIGR00773">
    <property type="entry name" value="NhaA"/>
    <property type="match status" value="1"/>
</dbReference>
<comment type="similarity">
    <text evidence="7">Belongs to the NhaA Na(+)/H(+) (TC 2.A.33) antiporter family.</text>
</comment>
<dbReference type="AlphaFoldDB" id="C1DMH3"/>
<dbReference type="GO" id="GO:0015385">
    <property type="term" value="F:sodium:proton antiporter activity"/>
    <property type="evidence" value="ECO:0007669"/>
    <property type="project" value="UniProtKB-UniRule"/>
</dbReference>
<feature type="transmembrane region" description="Helical" evidence="7">
    <location>
        <begin position="83"/>
        <end position="102"/>
    </location>
</feature>
<evidence type="ECO:0000313" key="8">
    <source>
        <dbReference type="EMBL" id="ACO81250.1"/>
    </source>
</evidence>